<keyword evidence="1" id="KW-0472">Membrane</keyword>
<feature type="transmembrane region" description="Helical" evidence="1">
    <location>
        <begin position="334"/>
        <end position="356"/>
    </location>
</feature>
<feature type="transmembrane region" description="Helical" evidence="1">
    <location>
        <begin position="248"/>
        <end position="270"/>
    </location>
</feature>
<feature type="transmembrane region" description="Helical" evidence="1">
    <location>
        <begin position="202"/>
        <end position="219"/>
    </location>
</feature>
<feature type="transmembrane region" description="Helical" evidence="1">
    <location>
        <begin position="174"/>
        <end position="195"/>
    </location>
</feature>
<feature type="transmembrane region" description="Helical" evidence="1">
    <location>
        <begin position="368"/>
        <end position="384"/>
    </location>
</feature>
<sequence length="432" mass="49624">MILTLNGENIGSAEMTTGKYQNLKFAFVVFATLVSSHLFAFHGVNGRIFDVLEIVVVVACIGILIVSKDRSPAVSIFGTNVKLFLIIPLISALGAAAFHGQELHWSVSVIRTNFFWLIYFVVRVFNIDTKRIVYLIATIGVIWCIITIVQQFTYPMILFYNRDGEDGQELLRGNIYRFMIDPHYFGVFMTIYFYCESLRKQKFVYMLFVLLGLAGLYYFGTRQVAAAVMGCMAIFTLSLKGRTQIMALGVALALSCFAYAFSDVLFGSFVELTNDQLNSNEDDIRNIAADFFLFDYWPHWMTVFTGNGMENHNSHYGMEMLRMNQELGLYRSDVGLIGAFNLFGIFYVINILWVNIKGISSRYYTGETKYLRLFFVYSLVLVWISEHYSYAAAIPFFCFLFYLVEWSYTQKIMIRTIEPAEYEHETRVAELA</sequence>
<feature type="transmembrane region" description="Helical" evidence="1">
    <location>
        <begin position="390"/>
        <end position="408"/>
    </location>
</feature>
<feature type="transmembrane region" description="Helical" evidence="1">
    <location>
        <begin position="132"/>
        <end position="154"/>
    </location>
</feature>
<evidence type="ECO:0000256" key="1">
    <source>
        <dbReference type="SAM" id="Phobius"/>
    </source>
</evidence>
<organism evidence="2 3">
    <name type="scientific">Dyadobacter linearis</name>
    <dbReference type="NCBI Taxonomy" id="2823330"/>
    <lineage>
        <taxon>Bacteria</taxon>
        <taxon>Pseudomonadati</taxon>
        <taxon>Bacteroidota</taxon>
        <taxon>Cytophagia</taxon>
        <taxon>Cytophagales</taxon>
        <taxon>Spirosomataceae</taxon>
        <taxon>Dyadobacter</taxon>
    </lineage>
</organism>
<keyword evidence="3" id="KW-1185">Reference proteome</keyword>
<gene>
    <name evidence="2" type="ORF">DYBT9623_01271</name>
</gene>
<evidence type="ECO:0000313" key="2">
    <source>
        <dbReference type="EMBL" id="CAG5068540.1"/>
    </source>
</evidence>
<reference evidence="2 3" key="1">
    <citation type="submission" date="2021-04" db="EMBL/GenBank/DDBJ databases">
        <authorList>
            <person name="Rodrigo-Torres L."/>
            <person name="Arahal R. D."/>
            <person name="Lucena T."/>
        </authorList>
    </citation>
    <scope>NUCLEOTIDE SEQUENCE [LARGE SCALE GENOMIC DNA]</scope>
    <source>
        <strain evidence="2 3">CECT 9623</strain>
    </source>
</reference>
<keyword evidence="1" id="KW-0812">Transmembrane</keyword>
<dbReference type="RefSeq" id="WP_215232685.1">
    <property type="nucleotide sequence ID" value="NZ_CAJRAU010000002.1"/>
</dbReference>
<evidence type="ECO:0000313" key="3">
    <source>
        <dbReference type="Proteomes" id="UP000679725"/>
    </source>
</evidence>
<accession>A0ABM8UM52</accession>
<dbReference type="Proteomes" id="UP000679725">
    <property type="component" value="Unassembled WGS sequence"/>
</dbReference>
<keyword evidence="1" id="KW-1133">Transmembrane helix</keyword>
<feature type="transmembrane region" description="Helical" evidence="1">
    <location>
        <begin position="225"/>
        <end position="241"/>
    </location>
</feature>
<protein>
    <submittedName>
        <fullName evidence="2">Uncharacterized protein</fullName>
    </submittedName>
</protein>
<dbReference type="EMBL" id="CAJRAU010000002">
    <property type="protein sequence ID" value="CAG5068540.1"/>
    <property type="molecule type" value="Genomic_DNA"/>
</dbReference>
<name>A0ABM8UM52_9BACT</name>
<feature type="transmembrane region" description="Helical" evidence="1">
    <location>
        <begin position="105"/>
        <end position="125"/>
    </location>
</feature>
<feature type="transmembrane region" description="Helical" evidence="1">
    <location>
        <begin position="79"/>
        <end position="99"/>
    </location>
</feature>
<feature type="transmembrane region" description="Helical" evidence="1">
    <location>
        <begin position="48"/>
        <end position="67"/>
    </location>
</feature>
<comment type="caution">
    <text evidence="2">The sequence shown here is derived from an EMBL/GenBank/DDBJ whole genome shotgun (WGS) entry which is preliminary data.</text>
</comment>
<feature type="transmembrane region" description="Helical" evidence="1">
    <location>
        <begin position="25"/>
        <end position="42"/>
    </location>
</feature>
<proteinExistence type="predicted"/>